<proteinExistence type="predicted"/>
<name>A0AA88IH31_ARTSF</name>
<dbReference type="EMBL" id="JAVRJZ010000001">
    <property type="protein sequence ID" value="KAK2726711.1"/>
    <property type="molecule type" value="Genomic_DNA"/>
</dbReference>
<protein>
    <recommendedName>
        <fullName evidence="1">Tubulin--tyrosine ligase-like protein 12 SET-like domain-containing protein</fullName>
    </recommendedName>
</protein>
<sequence>MFIYVGIVTPTPGFKMASETVLNGVSLYQQFVALHREQLVSSGVPVYLWEALFYKLEKHIFDAGAVFGLMQIEYEEGEKLKNDPSFTVLVTDEEGIQCNDPSHIYLIDHAWTFRPESARDQLIHVDSLRTRMRILMEIEGDLNTEELADAVMSQVWKYASCYSIGGEIQPEKKVPIWYVMDEFGSRINHSDQPNCRVVPFFYITEQAAYSLLFPIKDIPYSSVATRDYIEGPFKSEIHREALLLPWKPTDFTSISLQQREPDISYFTSGRKNETLRYGDAPDPIICKNRPLKVYTQYPFIAENLRDPRFEITEDENSADICWYVSAFKDFETLSLQTPNRIINQFPFEYILTVKDLLGVVCRRKAPNNITCDRETLKTYPSWLPATFDLNTEIEKFAAYFQARESKGIDNHWICKPFNLARSLDTHVTNNLSFILRLPFSGPKIAQKYVHDPVLFHRPEIGNVKFDMRYLVLLRSVKPLKAFVYNRFWLRFSNKPFELAHLEDYERHFTVMNYGETELCQMYCHDFVQQIEEQYPEISWTETEEKIINMLKDMLTAATEKEPPIGIAHNPQSRAMYAADLMLSWENSNGCKIIEPKLLEVNFSPDCERACDYYPDFYDNIFSTLFLDESKNANMHVLFDHK</sequence>
<dbReference type="Proteomes" id="UP001187531">
    <property type="component" value="Unassembled WGS sequence"/>
</dbReference>
<dbReference type="InterPro" id="IPR004344">
    <property type="entry name" value="TTL/TTLL_fam"/>
</dbReference>
<evidence type="ECO:0000313" key="3">
    <source>
        <dbReference type="Proteomes" id="UP001187531"/>
    </source>
</evidence>
<dbReference type="Pfam" id="PF03133">
    <property type="entry name" value="TTL"/>
    <property type="match status" value="1"/>
</dbReference>
<dbReference type="AlphaFoldDB" id="A0AA88IH31"/>
<dbReference type="Pfam" id="PF25556">
    <property type="entry name" value="SET_TTL"/>
    <property type="match status" value="1"/>
</dbReference>
<dbReference type="Gene3D" id="3.30.470.20">
    <property type="entry name" value="ATP-grasp fold, B domain"/>
    <property type="match status" value="1"/>
</dbReference>
<comment type="caution">
    <text evidence="2">The sequence shown here is derived from an EMBL/GenBank/DDBJ whole genome shotgun (WGS) entry which is preliminary data.</text>
</comment>
<dbReference type="EMBL" id="JAVRJZ010000001">
    <property type="protein sequence ID" value="KAK2726710.1"/>
    <property type="molecule type" value="Genomic_DNA"/>
</dbReference>
<gene>
    <name evidence="2" type="ORF">QYM36_007521</name>
</gene>
<keyword evidence="3" id="KW-1185">Reference proteome</keyword>
<dbReference type="InterPro" id="IPR057954">
    <property type="entry name" value="SET_TTL12"/>
</dbReference>
<accession>A0AA88IH31</accession>
<dbReference type="InterPro" id="IPR027749">
    <property type="entry name" value="TTLL12"/>
</dbReference>
<dbReference type="PANTHER" id="PTHR46088:SF1">
    <property type="entry name" value="TUBULIN--TYROSINE LIGASE-LIKE PROTEIN 12"/>
    <property type="match status" value="1"/>
</dbReference>
<evidence type="ECO:0000313" key="2">
    <source>
        <dbReference type="EMBL" id="KAK2726711.1"/>
    </source>
</evidence>
<organism evidence="2 3">
    <name type="scientific">Artemia franciscana</name>
    <name type="common">Brine shrimp</name>
    <name type="synonym">Artemia sanfranciscana</name>
    <dbReference type="NCBI Taxonomy" id="6661"/>
    <lineage>
        <taxon>Eukaryota</taxon>
        <taxon>Metazoa</taxon>
        <taxon>Ecdysozoa</taxon>
        <taxon>Arthropoda</taxon>
        <taxon>Crustacea</taxon>
        <taxon>Branchiopoda</taxon>
        <taxon>Anostraca</taxon>
        <taxon>Artemiidae</taxon>
        <taxon>Artemia</taxon>
    </lineage>
</organism>
<dbReference type="PANTHER" id="PTHR46088">
    <property type="entry name" value="TUBULIN--TYROSINE LIGASE-LIKE PROTEIN 12"/>
    <property type="match status" value="1"/>
</dbReference>
<dbReference type="GO" id="GO:0005737">
    <property type="term" value="C:cytoplasm"/>
    <property type="evidence" value="ECO:0007669"/>
    <property type="project" value="TreeGrafter"/>
</dbReference>
<evidence type="ECO:0000259" key="1">
    <source>
        <dbReference type="Pfam" id="PF25556"/>
    </source>
</evidence>
<dbReference type="PROSITE" id="PS51221">
    <property type="entry name" value="TTL"/>
    <property type="match status" value="1"/>
</dbReference>
<reference evidence="2" key="1">
    <citation type="submission" date="2023-07" db="EMBL/GenBank/DDBJ databases">
        <title>Chromosome-level genome assembly of Artemia franciscana.</title>
        <authorList>
            <person name="Jo E."/>
        </authorList>
    </citation>
    <scope>NUCLEOTIDE SEQUENCE</scope>
    <source>
        <tissue evidence="2">Whole body</tissue>
    </source>
</reference>
<feature type="domain" description="Tubulin--tyrosine ligase-like protein 12 SET-like" evidence="1">
    <location>
        <begin position="82"/>
        <end position="250"/>
    </location>
</feature>